<organism evidence="10 11">
    <name type="scientific">Cephus cinctus</name>
    <name type="common">Wheat stem sawfly</name>
    <dbReference type="NCBI Taxonomy" id="211228"/>
    <lineage>
        <taxon>Eukaryota</taxon>
        <taxon>Metazoa</taxon>
        <taxon>Ecdysozoa</taxon>
        <taxon>Arthropoda</taxon>
        <taxon>Hexapoda</taxon>
        <taxon>Insecta</taxon>
        <taxon>Pterygota</taxon>
        <taxon>Neoptera</taxon>
        <taxon>Endopterygota</taxon>
        <taxon>Hymenoptera</taxon>
        <taxon>Cephoidea</taxon>
        <taxon>Cephidae</taxon>
        <taxon>Cephus</taxon>
    </lineage>
</organism>
<evidence type="ECO:0000256" key="3">
    <source>
        <dbReference type="ARBA" id="ARBA00023125"/>
    </source>
</evidence>
<dbReference type="PANTHER" id="PTHR15180">
    <property type="entry name" value="GENERAL TRANSCRIPTION FACTOR 3C POLYPEPTIDE 1"/>
    <property type="match status" value="1"/>
</dbReference>
<dbReference type="InterPro" id="IPR007309">
    <property type="entry name" value="TFIIIC_Bblock-bd"/>
</dbReference>
<dbReference type="InterPro" id="IPR056428">
    <property type="entry name" value="WH_GTF3C1"/>
</dbReference>
<keyword evidence="4" id="KW-0804">Transcription</keyword>
<evidence type="ECO:0000256" key="2">
    <source>
        <dbReference type="ARBA" id="ARBA00022553"/>
    </source>
</evidence>
<evidence type="ECO:0000256" key="6">
    <source>
        <dbReference type="SAM" id="MobiDB-lite"/>
    </source>
</evidence>
<accession>A0AAJ7CEC5</accession>
<dbReference type="GeneID" id="107274272"/>
<feature type="compositionally biased region" description="Acidic residues" evidence="6">
    <location>
        <begin position="1721"/>
        <end position="1747"/>
    </location>
</feature>
<dbReference type="Proteomes" id="UP000694920">
    <property type="component" value="Unplaced"/>
</dbReference>
<keyword evidence="10" id="KW-1185">Reference proteome</keyword>
<name>A0AAJ7CEC5_CEPCN</name>
<feature type="region of interest" description="Disordered" evidence="6">
    <location>
        <begin position="1712"/>
        <end position="1749"/>
    </location>
</feature>
<feature type="domain" description="General transcription factor 3C polypeptide 1 winged-helix" evidence="8">
    <location>
        <begin position="9"/>
        <end position="159"/>
    </location>
</feature>
<dbReference type="GO" id="GO:0005634">
    <property type="term" value="C:nucleus"/>
    <property type="evidence" value="ECO:0007669"/>
    <property type="project" value="UniProtKB-SubCell"/>
</dbReference>
<evidence type="ECO:0000259" key="9">
    <source>
        <dbReference type="Pfam" id="PF24101"/>
    </source>
</evidence>
<dbReference type="RefSeq" id="XP_015608744.1">
    <property type="nucleotide sequence ID" value="XM_015753258.2"/>
</dbReference>
<keyword evidence="2" id="KW-0597">Phosphoprotein</keyword>
<evidence type="ECO:0000256" key="5">
    <source>
        <dbReference type="ARBA" id="ARBA00023242"/>
    </source>
</evidence>
<dbReference type="PANTHER" id="PTHR15180:SF1">
    <property type="entry name" value="GENERAL TRANSCRIPTION FACTOR 3C POLYPEPTIDE 1"/>
    <property type="match status" value="1"/>
</dbReference>
<protein>
    <submittedName>
        <fullName evidence="11">General transcription factor 3C polypeptide 1</fullName>
    </submittedName>
</protein>
<evidence type="ECO:0000256" key="4">
    <source>
        <dbReference type="ARBA" id="ARBA00023163"/>
    </source>
</evidence>
<proteinExistence type="predicted"/>
<keyword evidence="5" id="KW-0539">Nucleus</keyword>
<feature type="domain" description="B-block binding subunit of TFIIIC" evidence="7">
    <location>
        <begin position="172"/>
        <end position="246"/>
    </location>
</feature>
<dbReference type="Pfam" id="PF04182">
    <property type="entry name" value="B-block_TFIIIC"/>
    <property type="match status" value="1"/>
</dbReference>
<keyword evidence="3" id="KW-0238">DNA-binding</keyword>
<evidence type="ECO:0000259" key="7">
    <source>
        <dbReference type="Pfam" id="PF04182"/>
    </source>
</evidence>
<dbReference type="GO" id="GO:0006384">
    <property type="term" value="P:transcription initiation at RNA polymerase III promoter"/>
    <property type="evidence" value="ECO:0007669"/>
    <property type="project" value="InterPro"/>
</dbReference>
<dbReference type="KEGG" id="ccin:107274272"/>
<dbReference type="GO" id="GO:0003677">
    <property type="term" value="F:DNA binding"/>
    <property type="evidence" value="ECO:0007669"/>
    <property type="project" value="UniProtKB-KW"/>
</dbReference>
<dbReference type="CDD" id="cd16169">
    <property type="entry name" value="Tau138_eWH"/>
    <property type="match status" value="1"/>
</dbReference>
<gene>
    <name evidence="11" type="primary">LOC107274272</name>
</gene>
<evidence type="ECO:0000259" key="8">
    <source>
        <dbReference type="Pfam" id="PF23704"/>
    </source>
</evidence>
<dbReference type="InterPro" id="IPR044210">
    <property type="entry name" value="Tfc3-like"/>
</dbReference>
<dbReference type="InterPro" id="IPR035625">
    <property type="entry name" value="Tfc3-like_eWH"/>
</dbReference>
<evidence type="ECO:0000313" key="11">
    <source>
        <dbReference type="RefSeq" id="XP_015608744.1"/>
    </source>
</evidence>
<comment type="subcellular location">
    <subcellularLocation>
        <location evidence="1">Nucleus</location>
    </subcellularLocation>
</comment>
<feature type="domain" description="GTF3C1 extended winged-helix" evidence="9">
    <location>
        <begin position="645"/>
        <end position="746"/>
    </location>
</feature>
<dbReference type="GO" id="GO:0042791">
    <property type="term" value="P:5S class rRNA transcription by RNA polymerase III"/>
    <property type="evidence" value="ECO:0007669"/>
    <property type="project" value="TreeGrafter"/>
</dbReference>
<dbReference type="InterPro" id="IPR056467">
    <property type="entry name" value="eWH_GTF3C1"/>
</dbReference>
<dbReference type="GO" id="GO:0000127">
    <property type="term" value="C:transcription factor TFIIIC complex"/>
    <property type="evidence" value="ECO:0007669"/>
    <property type="project" value="InterPro"/>
</dbReference>
<feature type="region of interest" description="Disordered" evidence="6">
    <location>
        <begin position="1842"/>
        <end position="1862"/>
    </location>
</feature>
<dbReference type="Pfam" id="PF24101">
    <property type="entry name" value="WHD_GTF3C1"/>
    <property type="match status" value="1"/>
</dbReference>
<sequence length="2435" mass="282584">MASLPTINLVDAVIDEISLEGLDGITVEALWKRLSLRLHNPLPFSQSFIEQLWGICLQIRELRFYKLESPREKLVIFDRYEYVDPDLGMILEPANVPNDIYPHCPIEDSQNGIKGSCATYYTRKDISSIIKTLSLQDIIQNYEQTLVIVASQKLRECALMGYNVCPTLELTVMQYCFLERVGRARYHGEVTQGKLSLNSLKEDPKSLFYHRKYLLRHKLITKQLHHQKSGGHCYSGSLLHLPRFFVERKPKILYLADQVIEKLKSKDNYVAEYDEIRKTLQLENPIKKLFKTAFFQKVVRTDLRVPYRTLYPDAEDKEWQRRNNPTKEKTIRVIQLLDPNVDISELWGKDEVHEEEDLVDLDISNQRLNIPLLRQANNILEESGRDGLCQGKLAKKLGLTKLQSRMVLRNLVRSKIVATYMNDMGRQRLAKYVSKKFEESSKMSKQFREEVNKIKELSKTVNFENEKSAPAIEKYEEPERTQEENVTVIKTYDDSEEAGKTNIESDPVSVNEASLSNVESFGNRDKNLFRCANGIIRKYKVAKYCFVYKHTFLNVSQKKLTKSSRGKFVISYDIQRKEDKSIFDKKNTISKLRHADRVRAMSLFNSIKTKLVEQLPIDQGGKSSNNIVGFIEELHKNESKNISNITYRLLKRANMIIQSVKEDKVIKDMTKLMKMINEEEDREGYDVKIDKKSLIRLLQKLAKDNLVKNIKLTLSANGKEKSLTFICDPSINTNHTVIQSAVEQAKIKFCLVGSQNIKPITQNQLDRIEMEQKDSKEVDKDSKEVIPEKSKPVTTNLKYDYTMGKKYGYSPKFVRMQTLHALIYYVIYDHPGEQSATKEEQLAYLRRNGFLIDDALGKEMSTIYNMEVNWKMFIPPVPQHNGWPLGWTLMCDILLRIPLSCFLKVHNVPFVIPDLEYYVNHPIRKHFLVKDLPTNIRNTLLMARKYIFTIHESITRLCYIGLIQFGPQKLKEKDQVFLYLNRHAELLDTTSSAAGYHKIEEKEYPVMKYTFDSMQALEKYWYDMWNTCINTFLGGRLVVQGKDILLEDLGKKTEMIQAIRARMPHEACELDVGFVPGDRRGAAGLDSAFFAHLKRNWNWGNSYYIQRQYSKKITKIKAERQRSAYMSKIKAKPVKFTEFADLRKVTGPATVNATELKKRIQKREADAAQHRAKQKEYQTLVSCHSTKQKSFVRRVMPRKRKVRPRVKYDEIDFCALQRMDKLRVDWEPHEDNILLVCKVVMMYLCPNPRKQMITFISVRDVLRSYSPTSCNKTSRACQRRLLYMLRRPQTMNSVMLGVEEIKQNFYINKRFDGIVEKMKKDCQNPYEYEEQVAEVFKDLVAYVAKKYYDISDMVPREHIVLPKTIQEFNLLYKVKHPSKPLGSRGFTKDVSSINDIHSATINSVIHSSMCCGKDRTSWAYQLFKVYQQYPEFLLRIAMNKIRSDQMVSVKKSYMCAIKKYGNCMPMSSSQYQLSTGYIYKFQTKWPYEAFAESYDFLYKLTQWYGENQLESLNYAVPDGVDGIEAAPVTGGIVVAIHDYIAKGQLEFDIEVPDQIIMLDPRLQEKDETYLRIERRYLDILRSLEQLNAKKKRNVDIDLIDPEVEEEDEIERREFEDKVIGEKREKEDRDRHQYWKTRNDEVARQLEEAEIKEVRDTEDTDRRIKREKFDDEMMERKKKYRKVLEMGTDNLQEVDVSVFGSFKDFRVGSSLDQTDAERECVEADEDCDDDDDDDDFPDDIGDADDEDENHTIRFQDGTTITLSKEDIDRCDVDDASVLLKTQENKSKPSLKRSNGNNKDTVPKKKLRMMSDVEATDDEFINAQNKNSSAASHSEILMQKITEKSSENTTQVQNINKKRSRDSLTDSEINQELIVKKARTSSPSEINDYAIEIPDNKEISGDIVPSNAETITLSNPDDNSVVNTETNTSTIKSRDATTAVKVSDTFSNPNNSSARVNDIIKNIYNEMECESSSGKVLDLNDVQKRGTRIALLMMREELNDFALSDSHHAHEYFVVNTFKIFYSLHLPESKSPRELTDFHQHNVPREILPLNTNLAKKLIDDIKKYAIFPKDISYAEFKQSILELPHISLNDVDNVYKFVRSMKELGCTTKELLTKFSCMDEEILCEIVSLLTTHYLFLRSGVTTLRYIHWSYTEPWLIESYKILRLDKDSQPLIPKGSMYFADEEKQENFVIKDECSTSTLQDGPSTTADIVNDQKFVRRDLVNDNLEKDVESAETEQSNLQRDEGVAIVEDATVGTKKKVQLDTNVCITEEEHISHSSKRMQRNRISLLQQKDIHKAAKRLDFNSAEEIKVVIRPWIRIDGVLNRRVLDRMMGSVLAYCMMHPGAFLTKIQSRFMPALQPFHTRELVEMLVKIECLKVSVFKKPRVTLFSKSAPVIVDTPKGLETEEKLIVEPVIDASLRFGMFRSTKTYNVDFLS</sequence>
<dbReference type="Pfam" id="PF23704">
    <property type="entry name" value="WHD_GTF3C1_N"/>
    <property type="match status" value="1"/>
</dbReference>
<feature type="region of interest" description="Disordered" evidence="6">
    <location>
        <begin position="1780"/>
        <end position="1806"/>
    </location>
</feature>
<evidence type="ECO:0000256" key="1">
    <source>
        <dbReference type="ARBA" id="ARBA00004123"/>
    </source>
</evidence>
<reference evidence="11" key="1">
    <citation type="submission" date="2025-08" db="UniProtKB">
        <authorList>
            <consortium name="RefSeq"/>
        </authorList>
    </citation>
    <scope>IDENTIFICATION</scope>
</reference>
<evidence type="ECO:0000313" key="10">
    <source>
        <dbReference type="Proteomes" id="UP000694920"/>
    </source>
</evidence>